<sequence>MDNQVVLNALAKIPELKIIKHLKSDLFNAECTTKKQHHRRKNIVGDIRLSGSSFILYNNGVWIPRKRLGINTLDELLEWVRRDIEYLSR</sequence>
<organism evidence="1 2">
    <name type="scientific">Paenibacillus agricola</name>
    <dbReference type="NCBI Taxonomy" id="2716264"/>
    <lineage>
        <taxon>Bacteria</taxon>
        <taxon>Bacillati</taxon>
        <taxon>Bacillota</taxon>
        <taxon>Bacilli</taxon>
        <taxon>Bacillales</taxon>
        <taxon>Paenibacillaceae</taxon>
        <taxon>Paenibacillus</taxon>
    </lineage>
</organism>
<proteinExistence type="predicted"/>
<evidence type="ECO:0000313" key="1">
    <source>
        <dbReference type="EMBL" id="NHN34824.1"/>
    </source>
</evidence>
<evidence type="ECO:0000313" key="2">
    <source>
        <dbReference type="Proteomes" id="UP001165962"/>
    </source>
</evidence>
<keyword evidence="2" id="KW-1185">Reference proteome</keyword>
<dbReference type="RefSeq" id="WP_166156515.1">
    <property type="nucleotide sequence ID" value="NZ_JAAOIW010000023.1"/>
</dbReference>
<reference evidence="1" key="1">
    <citation type="submission" date="2020-03" db="EMBL/GenBank/DDBJ databases">
        <title>Draft sequencing of Paenibacilllus sp. S3N08.</title>
        <authorList>
            <person name="Kim D.-U."/>
        </authorList>
    </citation>
    <scope>NUCLEOTIDE SEQUENCE</scope>
    <source>
        <strain evidence="1">S3N08</strain>
    </source>
</reference>
<comment type="caution">
    <text evidence="1">The sequence shown here is derived from an EMBL/GenBank/DDBJ whole genome shotgun (WGS) entry which is preliminary data.</text>
</comment>
<gene>
    <name evidence="1" type="ORF">G9U52_34330</name>
</gene>
<protein>
    <submittedName>
        <fullName evidence="1">Uncharacterized protein</fullName>
    </submittedName>
</protein>
<dbReference type="EMBL" id="JAAOIW010000023">
    <property type="protein sequence ID" value="NHN34824.1"/>
    <property type="molecule type" value="Genomic_DNA"/>
</dbReference>
<dbReference type="Proteomes" id="UP001165962">
    <property type="component" value="Unassembled WGS sequence"/>
</dbReference>
<accession>A0ABX0JJU4</accession>
<name>A0ABX0JJU4_9BACL</name>